<gene>
    <name evidence="1" type="ordered locus">BbiDN127_0422</name>
</gene>
<dbReference type="EMBL" id="CP002746">
    <property type="protein sequence ID" value="AEL18598.1"/>
    <property type="molecule type" value="Genomic_DNA"/>
</dbReference>
<dbReference type="AlphaFoldDB" id="G0ALM2"/>
<protein>
    <submittedName>
        <fullName evidence="1">Uncharacterized protein</fullName>
    </submittedName>
</protein>
<name>G0ALM2_BORBD</name>
<evidence type="ECO:0000313" key="1">
    <source>
        <dbReference type="EMBL" id="AEL18598.1"/>
    </source>
</evidence>
<accession>G0ALM2</accession>
<dbReference type="HOGENOM" id="CLU_3305648_0_0_12"/>
<dbReference type="KEGG" id="bbs:BbiDN127_0422"/>
<keyword evidence="2" id="KW-1185">Reference proteome</keyword>
<evidence type="ECO:0000313" key="2">
    <source>
        <dbReference type="Proteomes" id="UP000001634"/>
    </source>
</evidence>
<dbReference type="Proteomes" id="UP000001634">
    <property type="component" value="Chromosome"/>
</dbReference>
<proteinExistence type="predicted"/>
<dbReference type="STRING" id="521010.BbiDN127_0422"/>
<reference evidence="1 2" key="3">
    <citation type="journal article" date="2016" name="Int. J. Syst. Evol. Microbiol.">
        <title>Borrelia bissettiae sp. nov. and Borrelia californiensis sp. nov. prevail in diverse enzootic transmission cycles.</title>
        <authorList>
            <person name="Margos G."/>
            <person name="Lane R.S."/>
            <person name="Fedorova N."/>
            <person name="Koloczek J."/>
            <person name="Piesman J."/>
            <person name="Hojgaard A."/>
            <person name="Sing A."/>
            <person name="Fingerle V."/>
        </authorList>
    </citation>
    <scope>NUCLEOTIDE SEQUENCE [LARGE SCALE GENOMIC DNA]</scope>
    <source>
        <strain evidence="1 2">DN127</strain>
    </source>
</reference>
<reference key="1">
    <citation type="submission" date="2011-06" db="EMBL/GenBank/DDBJ databases">
        <authorList>
            <person name="Mongodin E.F."/>
            <person name="Casjens S.R."/>
            <person name="Fraser-Liggett C.M."/>
            <person name="Qiu W.-G."/>
            <person name="Dunn J.J."/>
            <person name="Luft B.J."/>
            <person name="Schutzer S.E."/>
        </authorList>
    </citation>
    <scope>NUCLEOTIDE SEQUENCE</scope>
    <source>
        <strain>DN127</strain>
    </source>
</reference>
<organism evidence="1 2">
    <name type="scientific">Borrelia bissettiae (strain DSM 17990 / CIP 109136 / DN127)</name>
    <name type="common">Borreliella bissettiae</name>
    <dbReference type="NCBI Taxonomy" id="521010"/>
    <lineage>
        <taxon>Bacteria</taxon>
        <taxon>Pseudomonadati</taxon>
        <taxon>Spirochaetota</taxon>
        <taxon>Spirochaetia</taxon>
        <taxon>Spirochaetales</taxon>
        <taxon>Borreliaceae</taxon>
        <taxon>Borreliella</taxon>
    </lineage>
</organism>
<sequence length="39" mass="4728">MFQGVDFHLNVFLKNFKNLILLNLIILFFKSNLLRINYL</sequence>
<reference evidence="1 2" key="2">
    <citation type="journal article" date="2012" name="J. Bacteriol.">
        <title>Whole-Genome Sequences of Borrelia bissettii, Borrelia valaisiana, and Borrelia spielmanii.</title>
        <authorList>
            <person name="Schutzer S.E."/>
            <person name="Fraser-Liggett C.M."/>
            <person name="Qiu W.G."/>
            <person name="Kraiczy P."/>
            <person name="Mongodin E.F."/>
            <person name="Dunn J.J."/>
            <person name="Luft B.J."/>
            <person name="Casjens S.R."/>
        </authorList>
    </citation>
    <scope>NUCLEOTIDE SEQUENCE [LARGE SCALE GENOMIC DNA]</scope>
    <source>
        <strain evidence="1 2">DN127</strain>
    </source>
</reference>